<dbReference type="Gramene" id="Solyc12g011460.1.1">
    <property type="protein sequence ID" value="Solyc12g011460.1.1.1"/>
    <property type="gene ID" value="Solyc12g011460.1"/>
</dbReference>
<sequence length="144" mass="16064">MTTTGIHEQSDHPRQICSNRRRHHQSIYHLRYCHHHFGYNPCKVARLATLQLVASSSTTITVAVSVACLTTLQGNVAKMKMVVAEVVEIMAVLVKMVAAAAVATNMVRMVTLHMNALVVVVDRGFNHSYVFIFYGVIFFVFISS</sequence>
<reference evidence="2" key="2">
    <citation type="submission" date="2019-01" db="UniProtKB">
        <authorList>
            <consortium name="EnsemblPlants"/>
        </authorList>
    </citation>
    <scope>IDENTIFICATION</scope>
    <source>
        <strain evidence="2">cv. Heinz 1706</strain>
    </source>
</reference>
<evidence type="ECO:0000256" key="1">
    <source>
        <dbReference type="SAM" id="Phobius"/>
    </source>
</evidence>
<feature type="transmembrane region" description="Helical" evidence="1">
    <location>
        <begin position="82"/>
        <end position="104"/>
    </location>
</feature>
<evidence type="ECO:0000313" key="2">
    <source>
        <dbReference type="EnsemblPlants" id="Solyc12g011460.1.1.1"/>
    </source>
</evidence>
<keyword evidence="3" id="KW-1185">Reference proteome</keyword>
<evidence type="ECO:0000313" key="3">
    <source>
        <dbReference type="Proteomes" id="UP000004994"/>
    </source>
</evidence>
<keyword evidence="1" id="KW-0472">Membrane</keyword>
<keyword evidence="1" id="KW-1133">Transmembrane helix</keyword>
<dbReference type="PaxDb" id="4081-Solyc12g011460.1.1"/>
<proteinExistence type="predicted"/>
<dbReference type="Proteomes" id="UP000004994">
    <property type="component" value="Chromosome 12"/>
</dbReference>
<organism evidence="2">
    <name type="scientific">Solanum lycopersicum</name>
    <name type="common">Tomato</name>
    <name type="synonym">Lycopersicon esculentum</name>
    <dbReference type="NCBI Taxonomy" id="4081"/>
    <lineage>
        <taxon>Eukaryota</taxon>
        <taxon>Viridiplantae</taxon>
        <taxon>Streptophyta</taxon>
        <taxon>Embryophyta</taxon>
        <taxon>Tracheophyta</taxon>
        <taxon>Spermatophyta</taxon>
        <taxon>Magnoliopsida</taxon>
        <taxon>eudicotyledons</taxon>
        <taxon>Gunneridae</taxon>
        <taxon>Pentapetalae</taxon>
        <taxon>asterids</taxon>
        <taxon>lamiids</taxon>
        <taxon>Solanales</taxon>
        <taxon>Solanaceae</taxon>
        <taxon>Solanoideae</taxon>
        <taxon>Solaneae</taxon>
        <taxon>Solanum</taxon>
        <taxon>Solanum subgen. Lycopersicon</taxon>
    </lineage>
</organism>
<dbReference type="AlphaFoldDB" id="A0A3Q7J4M5"/>
<feature type="transmembrane region" description="Helical" evidence="1">
    <location>
        <begin position="124"/>
        <end position="142"/>
    </location>
</feature>
<evidence type="ECO:0008006" key="4">
    <source>
        <dbReference type="Google" id="ProtNLM"/>
    </source>
</evidence>
<dbReference type="EnsemblPlants" id="Solyc12g011460.1.1">
    <property type="protein sequence ID" value="Solyc12g011460.1.1.1"/>
    <property type="gene ID" value="Solyc12g011460.1"/>
</dbReference>
<accession>A0A3Q7J4M5</accession>
<name>A0A3Q7J4M5_SOLLC</name>
<protein>
    <recommendedName>
        <fullName evidence="4">Transmembrane protein</fullName>
    </recommendedName>
</protein>
<dbReference type="InParanoid" id="A0A3Q7J4M5"/>
<keyword evidence="1" id="KW-0812">Transmembrane</keyword>
<reference evidence="2" key="1">
    <citation type="journal article" date="2012" name="Nature">
        <title>The tomato genome sequence provides insights into fleshy fruit evolution.</title>
        <authorList>
            <consortium name="Tomato Genome Consortium"/>
        </authorList>
    </citation>
    <scope>NUCLEOTIDE SEQUENCE [LARGE SCALE GENOMIC DNA]</scope>
    <source>
        <strain evidence="2">cv. Heinz 1706</strain>
    </source>
</reference>
<feature type="transmembrane region" description="Helical" evidence="1">
    <location>
        <begin position="48"/>
        <end position="70"/>
    </location>
</feature>